<evidence type="ECO:0000256" key="1">
    <source>
        <dbReference type="SAM" id="Phobius"/>
    </source>
</evidence>
<evidence type="ECO:0000313" key="2">
    <source>
        <dbReference type="EMBL" id="PAX08818.1"/>
    </source>
</evidence>
<dbReference type="EMBL" id="NSLI01000002">
    <property type="protein sequence ID" value="PAX08818.1"/>
    <property type="molecule type" value="Genomic_DNA"/>
</dbReference>
<accession>A0A2A2SHX3</accession>
<protein>
    <submittedName>
        <fullName evidence="2">Uncharacterized protein</fullName>
    </submittedName>
</protein>
<keyword evidence="1" id="KW-0472">Membrane</keyword>
<keyword evidence="1" id="KW-1133">Transmembrane helix</keyword>
<feature type="transmembrane region" description="Helical" evidence="1">
    <location>
        <begin position="66"/>
        <end position="83"/>
    </location>
</feature>
<comment type="caution">
    <text evidence="2">The sequence shown here is derived from an EMBL/GenBank/DDBJ whole genome shotgun (WGS) entry which is preliminary data.</text>
</comment>
<name>A0A2A2SHX3_9SPHN</name>
<dbReference type="RefSeq" id="WP_095997329.1">
    <property type="nucleotide sequence ID" value="NZ_NSLI01000002.1"/>
</dbReference>
<dbReference type="Proteomes" id="UP000218151">
    <property type="component" value="Unassembled WGS sequence"/>
</dbReference>
<proteinExistence type="predicted"/>
<dbReference type="AlphaFoldDB" id="A0A2A2SHX3"/>
<sequence>MLSAVTYDFIAGAAVMGFLVAGLFFLRFWRRTRDGLFLAFAACFWLLGLTQALLALTDIPVEERSGLYLIRLFAFLVLIIAIVRKNR</sequence>
<dbReference type="Pfam" id="PF19447">
    <property type="entry name" value="DUF5985"/>
    <property type="match status" value="1"/>
</dbReference>
<reference evidence="3" key="1">
    <citation type="submission" date="2017-09" db="EMBL/GenBank/DDBJ databases">
        <authorList>
            <person name="Feng G."/>
            <person name="Zhu H."/>
        </authorList>
    </citation>
    <scope>NUCLEOTIDE SEQUENCE [LARGE SCALE GENOMIC DNA]</scope>
    <source>
        <strain evidence="3">1PNM-20</strain>
    </source>
</reference>
<organism evidence="2 3">
    <name type="scientific">Sphingomonas lenta</name>
    <dbReference type="NCBI Taxonomy" id="1141887"/>
    <lineage>
        <taxon>Bacteria</taxon>
        <taxon>Pseudomonadati</taxon>
        <taxon>Pseudomonadota</taxon>
        <taxon>Alphaproteobacteria</taxon>
        <taxon>Sphingomonadales</taxon>
        <taxon>Sphingomonadaceae</taxon>
        <taxon>Sphingomonas</taxon>
    </lineage>
</organism>
<keyword evidence="3" id="KW-1185">Reference proteome</keyword>
<feature type="transmembrane region" description="Helical" evidence="1">
    <location>
        <begin position="36"/>
        <end position="54"/>
    </location>
</feature>
<feature type="transmembrane region" description="Helical" evidence="1">
    <location>
        <begin position="6"/>
        <end position="29"/>
    </location>
</feature>
<evidence type="ECO:0000313" key="3">
    <source>
        <dbReference type="Proteomes" id="UP000218151"/>
    </source>
</evidence>
<dbReference type="OrthoDB" id="7433565at2"/>
<gene>
    <name evidence="2" type="ORF">CKY28_05520</name>
</gene>
<dbReference type="InterPro" id="IPR046027">
    <property type="entry name" value="DUF5985"/>
</dbReference>
<keyword evidence="1" id="KW-0812">Transmembrane</keyword>